<proteinExistence type="predicted"/>
<feature type="region of interest" description="Disordered" evidence="1">
    <location>
        <begin position="1"/>
        <end position="48"/>
    </location>
</feature>
<accession>A0A5B0L1L0</accession>
<protein>
    <submittedName>
        <fullName evidence="2">Uncharacterized protein</fullName>
    </submittedName>
</protein>
<evidence type="ECO:0000313" key="2">
    <source>
        <dbReference type="EMBL" id="KAA1057134.1"/>
    </source>
</evidence>
<reference evidence="2 3" key="1">
    <citation type="submission" date="2019-07" db="EMBL/GenBank/DDBJ databases">
        <title>Genome sequencing of the stress-tolerant strain Azospirillum brasilense Az19.</title>
        <authorList>
            <person name="Maroniche G.A."/>
            <person name="Garcia J.E."/>
            <person name="Pagnussat L."/>
            <person name="Amenta M."/>
            <person name="Creus C.M."/>
        </authorList>
    </citation>
    <scope>NUCLEOTIDE SEQUENCE [LARGE SCALE GENOMIC DNA]</scope>
    <source>
        <strain evidence="2 3">Az19</strain>
    </source>
</reference>
<name>A0A5B0L1L0_9PROT</name>
<evidence type="ECO:0000256" key="1">
    <source>
        <dbReference type="SAM" id="MobiDB-lite"/>
    </source>
</evidence>
<gene>
    <name evidence="2" type="ORF">FH063_001302</name>
</gene>
<dbReference type="AlphaFoldDB" id="A0A5B0L1L0"/>
<evidence type="ECO:0000313" key="3">
    <source>
        <dbReference type="Proteomes" id="UP000325333"/>
    </source>
</evidence>
<organism evidence="2 3">
    <name type="scientific">Azospirillum argentinense</name>
    <dbReference type="NCBI Taxonomy" id="2970906"/>
    <lineage>
        <taxon>Bacteria</taxon>
        <taxon>Pseudomonadati</taxon>
        <taxon>Pseudomonadota</taxon>
        <taxon>Alphaproteobacteria</taxon>
        <taxon>Rhodospirillales</taxon>
        <taxon>Azospirillaceae</taxon>
        <taxon>Azospirillum</taxon>
    </lineage>
</organism>
<sequence>MNGAGRRMGRSSCRSADSGCGSRLLRGVPWHPMRSSRAMPQPDIHTRS</sequence>
<dbReference type="EMBL" id="VEWN01000002">
    <property type="protein sequence ID" value="KAA1057134.1"/>
    <property type="molecule type" value="Genomic_DNA"/>
</dbReference>
<dbReference type="Proteomes" id="UP000325333">
    <property type="component" value="Unassembled WGS sequence"/>
</dbReference>
<comment type="caution">
    <text evidence="2">The sequence shown here is derived from an EMBL/GenBank/DDBJ whole genome shotgun (WGS) entry which is preliminary data.</text>
</comment>